<keyword evidence="5" id="KW-1185">Reference proteome</keyword>
<dbReference type="Proteomes" id="UP001500449">
    <property type="component" value="Unassembled WGS sequence"/>
</dbReference>
<evidence type="ECO:0000313" key="4">
    <source>
        <dbReference type="EMBL" id="GAA1867877.1"/>
    </source>
</evidence>
<dbReference type="PANTHER" id="PTHR33359:SF1">
    <property type="entry name" value="MOLYBDOPTERIN SYNTHASE SULFUR CARRIER SUBUNIT"/>
    <property type="match status" value="1"/>
</dbReference>
<sequence>MSTSVQTRTVTVEVRFFAAAKAAAGTTAEVLELPAGTTVEGLAAELGERHGPELAKVLPRCSYLLDEIAVRDTGTALPSSSTVDVLPPFAGG</sequence>
<dbReference type="InterPro" id="IPR003749">
    <property type="entry name" value="ThiS/MoaD-like"/>
</dbReference>
<dbReference type="CDD" id="cd17040">
    <property type="entry name" value="Ubl_MoaD_like"/>
    <property type="match status" value="1"/>
</dbReference>
<evidence type="ECO:0000313" key="5">
    <source>
        <dbReference type="Proteomes" id="UP001500449"/>
    </source>
</evidence>
<name>A0ABN2NG63_9PSEU</name>
<gene>
    <name evidence="4" type="ORF">GCM10009836_55390</name>
</gene>
<dbReference type="EMBL" id="BAAAQK010000023">
    <property type="protein sequence ID" value="GAA1867877.1"/>
    <property type="molecule type" value="Genomic_DNA"/>
</dbReference>
<comment type="caution">
    <text evidence="4">The sequence shown here is derived from an EMBL/GenBank/DDBJ whole genome shotgun (WGS) entry which is preliminary data.</text>
</comment>
<dbReference type="Pfam" id="PF02597">
    <property type="entry name" value="ThiS"/>
    <property type="match status" value="1"/>
</dbReference>
<organism evidence="4 5">
    <name type="scientific">Pseudonocardia ailaonensis</name>
    <dbReference type="NCBI Taxonomy" id="367279"/>
    <lineage>
        <taxon>Bacteria</taxon>
        <taxon>Bacillati</taxon>
        <taxon>Actinomycetota</taxon>
        <taxon>Actinomycetes</taxon>
        <taxon>Pseudonocardiales</taxon>
        <taxon>Pseudonocardiaceae</taxon>
        <taxon>Pseudonocardia</taxon>
    </lineage>
</organism>
<dbReference type="PANTHER" id="PTHR33359">
    <property type="entry name" value="MOLYBDOPTERIN SYNTHASE SULFUR CARRIER SUBUNIT"/>
    <property type="match status" value="1"/>
</dbReference>
<protein>
    <recommendedName>
        <fullName evidence="3">Molybdopterin synthase sulfur carrier subunit</fullName>
    </recommendedName>
</protein>
<dbReference type="SUPFAM" id="SSF54285">
    <property type="entry name" value="MoaD/ThiS"/>
    <property type="match status" value="1"/>
</dbReference>
<dbReference type="Gene3D" id="3.10.20.30">
    <property type="match status" value="1"/>
</dbReference>
<dbReference type="InterPro" id="IPR044672">
    <property type="entry name" value="MOCS2A"/>
</dbReference>
<accession>A0ABN2NG63</accession>
<evidence type="ECO:0000256" key="1">
    <source>
        <dbReference type="ARBA" id="ARBA00022741"/>
    </source>
</evidence>
<evidence type="ECO:0000256" key="2">
    <source>
        <dbReference type="ARBA" id="ARBA00024200"/>
    </source>
</evidence>
<comment type="similarity">
    <text evidence="2">Belongs to the MoaD family.</text>
</comment>
<dbReference type="InterPro" id="IPR012675">
    <property type="entry name" value="Beta-grasp_dom_sf"/>
</dbReference>
<keyword evidence="1" id="KW-0547">Nucleotide-binding</keyword>
<proteinExistence type="inferred from homology"/>
<dbReference type="InterPro" id="IPR016155">
    <property type="entry name" value="Mopterin_synth/thiamin_S_b"/>
</dbReference>
<evidence type="ECO:0000256" key="3">
    <source>
        <dbReference type="ARBA" id="ARBA00024247"/>
    </source>
</evidence>
<reference evidence="4 5" key="1">
    <citation type="journal article" date="2019" name="Int. J. Syst. Evol. Microbiol.">
        <title>The Global Catalogue of Microorganisms (GCM) 10K type strain sequencing project: providing services to taxonomists for standard genome sequencing and annotation.</title>
        <authorList>
            <consortium name="The Broad Institute Genomics Platform"/>
            <consortium name="The Broad Institute Genome Sequencing Center for Infectious Disease"/>
            <person name="Wu L."/>
            <person name="Ma J."/>
        </authorList>
    </citation>
    <scope>NUCLEOTIDE SEQUENCE [LARGE SCALE GENOMIC DNA]</scope>
    <source>
        <strain evidence="4 5">JCM 16009</strain>
    </source>
</reference>
<dbReference type="RefSeq" id="WP_425565910.1">
    <property type="nucleotide sequence ID" value="NZ_BAAAQK010000023.1"/>
</dbReference>